<keyword evidence="1" id="KW-0732">Signal</keyword>
<sequence length="84" mass="9136">MKFQAATLTLLVQLLGAAKGEATWNCKYEQGIGICQKGDDARTKQACRLNFPCPAVGNGCRPNTFQIPISKEWVANCGDYVPNT</sequence>
<gene>
    <name evidence="2" type="ORF">EJ03DRAFT_325903</name>
</gene>
<dbReference type="Proteomes" id="UP000799436">
    <property type="component" value="Unassembled WGS sequence"/>
</dbReference>
<feature type="chain" id="PRO_5026263419" evidence="1">
    <location>
        <begin position="21"/>
        <end position="84"/>
    </location>
</feature>
<dbReference type="EMBL" id="ML995821">
    <property type="protein sequence ID" value="KAF2771105.1"/>
    <property type="molecule type" value="Genomic_DNA"/>
</dbReference>
<organism evidence="2 3">
    <name type="scientific">Teratosphaeria nubilosa</name>
    <dbReference type="NCBI Taxonomy" id="161662"/>
    <lineage>
        <taxon>Eukaryota</taxon>
        <taxon>Fungi</taxon>
        <taxon>Dikarya</taxon>
        <taxon>Ascomycota</taxon>
        <taxon>Pezizomycotina</taxon>
        <taxon>Dothideomycetes</taxon>
        <taxon>Dothideomycetidae</taxon>
        <taxon>Mycosphaerellales</taxon>
        <taxon>Teratosphaeriaceae</taxon>
        <taxon>Teratosphaeria</taxon>
    </lineage>
</organism>
<evidence type="ECO:0000313" key="2">
    <source>
        <dbReference type="EMBL" id="KAF2771105.1"/>
    </source>
</evidence>
<feature type="signal peptide" evidence="1">
    <location>
        <begin position="1"/>
        <end position="20"/>
    </location>
</feature>
<evidence type="ECO:0000256" key="1">
    <source>
        <dbReference type="SAM" id="SignalP"/>
    </source>
</evidence>
<proteinExistence type="predicted"/>
<dbReference type="AlphaFoldDB" id="A0A6G1LE16"/>
<evidence type="ECO:0000313" key="3">
    <source>
        <dbReference type="Proteomes" id="UP000799436"/>
    </source>
</evidence>
<keyword evidence="3" id="KW-1185">Reference proteome</keyword>
<accession>A0A6G1LE16</accession>
<name>A0A6G1LE16_9PEZI</name>
<protein>
    <submittedName>
        <fullName evidence="2">Uncharacterized protein</fullName>
    </submittedName>
</protein>
<reference evidence="2" key="1">
    <citation type="journal article" date="2020" name="Stud. Mycol.">
        <title>101 Dothideomycetes genomes: a test case for predicting lifestyles and emergence of pathogens.</title>
        <authorList>
            <person name="Haridas S."/>
            <person name="Albert R."/>
            <person name="Binder M."/>
            <person name="Bloem J."/>
            <person name="Labutti K."/>
            <person name="Salamov A."/>
            <person name="Andreopoulos B."/>
            <person name="Baker S."/>
            <person name="Barry K."/>
            <person name="Bills G."/>
            <person name="Bluhm B."/>
            <person name="Cannon C."/>
            <person name="Castanera R."/>
            <person name="Culley D."/>
            <person name="Daum C."/>
            <person name="Ezra D."/>
            <person name="Gonzalez J."/>
            <person name="Henrissat B."/>
            <person name="Kuo A."/>
            <person name="Liang C."/>
            <person name="Lipzen A."/>
            <person name="Lutzoni F."/>
            <person name="Magnuson J."/>
            <person name="Mondo S."/>
            <person name="Nolan M."/>
            <person name="Ohm R."/>
            <person name="Pangilinan J."/>
            <person name="Park H.-J."/>
            <person name="Ramirez L."/>
            <person name="Alfaro M."/>
            <person name="Sun H."/>
            <person name="Tritt A."/>
            <person name="Yoshinaga Y."/>
            <person name="Zwiers L.-H."/>
            <person name="Turgeon B."/>
            <person name="Goodwin S."/>
            <person name="Spatafora J."/>
            <person name="Crous P."/>
            <person name="Grigoriev I."/>
        </authorList>
    </citation>
    <scope>NUCLEOTIDE SEQUENCE</scope>
    <source>
        <strain evidence="2">CBS 116005</strain>
    </source>
</reference>